<dbReference type="HOGENOM" id="CLU_2903919_0_0_1"/>
<dbReference type="InParanoid" id="G2XVW0"/>
<evidence type="ECO:0000313" key="2">
    <source>
        <dbReference type="Proteomes" id="UP000008177"/>
    </source>
</evidence>
<proteinExistence type="predicted"/>
<reference evidence="2" key="1">
    <citation type="journal article" date="2011" name="PLoS Genet.">
        <title>Genomic analysis of the necrotrophic fungal pathogens Sclerotinia sclerotiorum and Botrytis cinerea.</title>
        <authorList>
            <person name="Amselem J."/>
            <person name="Cuomo C.A."/>
            <person name="van Kan J.A."/>
            <person name="Viaud M."/>
            <person name="Benito E.P."/>
            <person name="Couloux A."/>
            <person name="Coutinho P.M."/>
            <person name="de Vries R.P."/>
            <person name="Dyer P.S."/>
            <person name="Fillinger S."/>
            <person name="Fournier E."/>
            <person name="Gout L."/>
            <person name="Hahn M."/>
            <person name="Kohn L."/>
            <person name="Lapalu N."/>
            <person name="Plummer K.M."/>
            <person name="Pradier J.M."/>
            <person name="Quevillon E."/>
            <person name="Sharon A."/>
            <person name="Simon A."/>
            <person name="ten Have A."/>
            <person name="Tudzynski B."/>
            <person name="Tudzynski P."/>
            <person name="Wincker P."/>
            <person name="Andrew M."/>
            <person name="Anthouard V."/>
            <person name="Beever R.E."/>
            <person name="Beffa R."/>
            <person name="Benoit I."/>
            <person name="Bouzid O."/>
            <person name="Brault B."/>
            <person name="Chen Z."/>
            <person name="Choquer M."/>
            <person name="Collemare J."/>
            <person name="Cotton P."/>
            <person name="Danchin E.G."/>
            <person name="Da Silva C."/>
            <person name="Gautier A."/>
            <person name="Giraud C."/>
            <person name="Giraud T."/>
            <person name="Gonzalez C."/>
            <person name="Grossetete S."/>
            <person name="Guldener U."/>
            <person name="Henrissat B."/>
            <person name="Howlett B.J."/>
            <person name="Kodira C."/>
            <person name="Kretschmer M."/>
            <person name="Lappartient A."/>
            <person name="Leroch M."/>
            <person name="Levis C."/>
            <person name="Mauceli E."/>
            <person name="Neuveglise C."/>
            <person name="Oeser B."/>
            <person name="Pearson M."/>
            <person name="Poulain J."/>
            <person name="Poussereau N."/>
            <person name="Quesneville H."/>
            <person name="Rascle C."/>
            <person name="Schumacher J."/>
            <person name="Segurens B."/>
            <person name="Sexton A."/>
            <person name="Silva E."/>
            <person name="Sirven C."/>
            <person name="Soanes D.M."/>
            <person name="Talbot N.J."/>
            <person name="Templeton M."/>
            <person name="Yandava C."/>
            <person name="Yarden O."/>
            <person name="Zeng Q."/>
            <person name="Rollins J.A."/>
            <person name="Lebrun M.H."/>
            <person name="Dickman M."/>
        </authorList>
    </citation>
    <scope>NUCLEOTIDE SEQUENCE [LARGE SCALE GENOMIC DNA]</scope>
    <source>
        <strain evidence="2">T4</strain>
    </source>
</reference>
<gene>
    <name evidence="1" type="ORF">BofuT4_uP055310.1</name>
</gene>
<organism evidence="1 2">
    <name type="scientific">Botryotinia fuckeliana (strain T4)</name>
    <name type="common">Noble rot fungus</name>
    <name type="synonym">Botrytis cinerea</name>
    <dbReference type="NCBI Taxonomy" id="999810"/>
    <lineage>
        <taxon>Eukaryota</taxon>
        <taxon>Fungi</taxon>
        <taxon>Dikarya</taxon>
        <taxon>Ascomycota</taxon>
        <taxon>Pezizomycotina</taxon>
        <taxon>Leotiomycetes</taxon>
        <taxon>Helotiales</taxon>
        <taxon>Sclerotiniaceae</taxon>
        <taxon>Botrytis</taxon>
    </lineage>
</organism>
<sequence>METWRRQQLSVGLKNPEDLGSVMEDYGLRLWTLKDVAKTSQDRLTCQYSTSAWTLDISRELQ</sequence>
<protein>
    <submittedName>
        <fullName evidence="1">Uncharacterized protein</fullName>
    </submittedName>
</protein>
<name>G2XVW0_BOTF4</name>
<dbReference type="Proteomes" id="UP000008177">
    <property type="component" value="Unplaced contigs"/>
</dbReference>
<dbReference type="AlphaFoldDB" id="G2XVW0"/>
<dbReference type="EMBL" id="FQ790271">
    <property type="protein sequence ID" value="CCD44630.1"/>
    <property type="molecule type" value="Genomic_DNA"/>
</dbReference>
<evidence type="ECO:0000313" key="1">
    <source>
        <dbReference type="EMBL" id="CCD44630.1"/>
    </source>
</evidence>
<accession>G2XVW0</accession>